<evidence type="ECO:0000313" key="1">
    <source>
        <dbReference type="EMBL" id="GAK51196.1"/>
    </source>
</evidence>
<keyword evidence="2" id="KW-1185">Reference proteome</keyword>
<proteinExistence type="predicted"/>
<dbReference type="EMBL" id="DF820457">
    <property type="protein sequence ID" value="GAK51196.1"/>
    <property type="molecule type" value="Genomic_DNA"/>
</dbReference>
<protein>
    <submittedName>
        <fullName evidence="1">Uncharacterized protein</fullName>
    </submittedName>
</protein>
<name>A0A081BLD0_9BACT</name>
<sequence>MICIFFLTQCAAFIIGDFVSRKKEPDSFGLAGDETQMILKNAADGNEAGRLQRQSICGNFPRVEAVVF</sequence>
<dbReference type="HOGENOM" id="CLU_2785451_0_0_0"/>
<organism evidence="1">
    <name type="scientific">Candidatus Moduliflexus flocculans</name>
    <dbReference type="NCBI Taxonomy" id="1499966"/>
    <lineage>
        <taxon>Bacteria</taxon>
        <taxon>Candidatus Moduliflexota</taxon>
        <taxon>Candidatus Moduliflexia</taxon>
        <taxon>Candidatus Moduliflexales</taxon>
        <taxon>Candidatus Moduliflexaceae</taxon>
    </lineage>
</organism>
<gene>
    <name evidence="1" type="ORF">U14_02439</name>
</gene>
<reference evidence="1" key="1">
    <citation type="journal article" date="2015" name="PeerJ">
        <title>First genomic representation of candidate bacterial phylum KSB3 points to enhanced environmental sensing as a trigger of wastewater bulking.</title>
        <authorList>
            <person name="Sekiguchi Y."/>
            <person name="Ohashi A."/>
            <person name="Parks D.H."/>
            <person name="Yamauchi T."/>
            <person name="Tyson G.W."/>
            <person name="Hugenholtz P."/>
        </authorList>
    </citation>
    <scope>NUCLEOTIDE SEQUENCE [LARGE SCALE GENOMIC DNA]</scope>
</reference>
<dbReference type="STRING" id="1499966.U14_02439"/>
<evidence type="ECO:0000313" key="2">
    <source>
        <dbReference type="Proteomes" id="UP000030700"/>
    </source>
</evidence>
<dbReference type="AlphaFoldDB" id="A0A081BLD0"/>
<dbReference type="Proteomes" id="UP000030700">
    <property type="component" value="Unassembled WGS sequence"/>
</dbReference>
<accession>A0A081BLD0</accession>